<feature type="compositionally biased region" description="Low complexity" evidence="1">
    <location>
        <begin position="17"/>
        <end position="37"/>
    </location>
</feature>
<keyword evidence="2" id="KW-1133">Transmembrane helix</keyword>
<dbReference type="Proteomes" id="UP001595645">
    <property type="component" value="Unassembled WGS sequence"/>
</dbReference>
<proteinExistence type="predicted"/>
<feature type="compositionally biased region" description="Polar residues" evidence="1">
    <location>
        <begin position="1"/>
        <end position="16"/>
    </location>
</feature>
<evidence type="ECO:0000256" key="2">
    <source>
        <dbReference type="SAM" id="Phobius"/>
    </source>
</evidence>
<gene>
    <name evidence="3" type="ORF">ACFOSH_20830</name>
</gene>
<dbReference type="RefSeq" id="WP_378240686.1">
    <property type="nucleotide sequence ID" value="NZ_JBHRWK010000028.1"/>
</dbReference>
<evidence type="ECO:0000313" key="3">
    <source>
        <dbReference type="EMBL" id="MFC3451883.1"/>
    </source>
</evidence>
<keyword evidence="2" id="KW-0472">Membrane</keyword>
<evidence type="ECO:0000256" key="1">
    <source>
        <dbReference type="SAM" id="MobiDB-lite"/>
    </source>
</evidence>
<organism evidence="3 4">
    <name type="scientific">Amycolatopsis speibonae</name>
    <dbReference type="NCBI Taxonomy" id="1450224"/>
    <lineage>
        <taxon>Bacteria</taxon>
        <taxon>Bacillati</taxon>
        <taxon>Actinomycetota</taxon>
        <taxon>Actinomycetes</taxon>
        <taxon>Pseudonocardiales</taxon>
        <taxon>Pseudonocardiaceae</taxon>
        <taxon>Amycolatopsis</taxon>
    </lineage>
</organism>
<dbReference type="EMBL" id="JBHRWK010000028">
    <property type="protein sequence ID" value="MFC3451883.1"/>
    <property type="molecule type" value="Genomic_DNA"/>
</dbReference>
<protein>
    <recommendedName>
        <fullName evidence="5">LppU protein</fullName>
    </recommendedName>
</protein>
<sequence length="223" mass="23589">MSENPGASFPPQNAPHQQWPQQQWPQQQQGWPQQGWPQQPPKKKGLSTKVKVLLLVAALVVVGGGIGLVVVMKSVAGPEKQAGKLTEGDCVVLTGSGKGADAVKTPCDSPQAPYAVSLTGVDKGDWDCKEGFYKYAVPTPMRGEGVALCLAINAKVGLCFDDIGSKTPPPLKDCGSARLRISEVFPQMSVVNSPCKEGTAEVISYASYGTSNFKSATICFVKP</sequence>
<evidence type="ECO:0008006" key="5">
    <source>
        <dbReference type="Google" id="ProtNLM"/>
    </source>
</evidence>
<reference evidence="4" key="1">
    <citation type="journal article" date="2019" name="Int. J. Syst. Evol. Microbiol.">
        <title>The Global Catalogue of Microorganisms (GCM) 10K type strain sequencing project: providing services to taxonomists for standard genome sequencing and annotation.</title>
        <authorList>
            <consortium name="The Broad Institute Genomics Platform"/>
            <consortium name="The Broad Institute Genome Sequencing Center for Infectious Disease"/>
            <person name="Wu L."/>
            <person name="Ma J."/>
        </authorList>
    </citation>
    <scope>NUCLEOTIDE SEQUENCE [LARGE SCALE GENOMIC DNA]</scope>
    <source>
        <strain evidence="4">CGMCC 4.7676</strain>
    </source>
</reference>
<feature type="region of interest" description="Disordered" evidence="1">
    <location>
        <begin position="1"/>
        <end position="43"/>
    </location>
</feature>
<accession>A0ABV7NYH4</accession>
<comment type="caution">
    <text evidence="3">The sequence shown here is derived from an EMBL/GenBank/DDBJ whole genome shotgun (WGS) entry which is preliminary data.</text>
</comment>
<keyword evidence="4" id="KW-1185">Reference proteome</keyword>
<keyword evidence="2" id="KW-0812">Transmembrane</keyword>
<evidence type="ECO:0000313" key="4">
    <source>
        <dbReference type="Proteomes" id="UP001595645"/>
    </source>
</evidence>
<name>A0ABV7NYH4_9PSEU</name>
<feature type="transmembrane region" description="Helical" evidence="2">
    <location>
        <begin position="52"/>
        <end position="72"/>
    </location>
</feature>